<dbReference type="EMBL" id="JAZHXJ010000998">
    <property type="protein sequence ID" value="KAL1847118.1"/>
    <property type="molecule type" value="Genomic_DNA"/>
</dbReference>
<gene>
    <name evidence="2" type="ORF">VTK73DRAFT_10424</name>
</gene>
<protein>
    <submittedName>
        <fullName evidence="2">Uncharacterized protein</fullName>
    </submittedName>
</protein>
<accession>A0ABR3VWQ7</accession>
<evidence type="ECO:0000256" key="1">
    <source>
        <dbReference type="SAM" id="MobiDB-lite"/>
    </source>
</evidence>
<proteinExistence type="predicted"/>
<evidence type="ECO:0000313" key="3">
    <source>
        <dbReference type="Proteomes" id="UP001586593"/>
    </source>
</evidence>
<evidence type="ECO:0000313" key="2">
    <source>
        <dbReference type="EMBL" id="KAL1847118.1"/>
    </source>
</evidence>
<comment type="caution">
    <text evidence="2">The sequence shown here is derived from an EMBL/GenBank/DDBJ whole genome shotgun (WGS) entry which is preliminary data.</text>
</comment>
<sequence>MGLVGCRDRLSWRTAGCRTDRHERERLNVQSELSLADELTRSQLQPAQAMKRWPDKAAWADRGGPLRADGPQGPSRV</sequence>
<name>A0ABR3VWQ7_9PEZI</name>
<organism evidence="2 3">
    <name type="scientific">Phialemonium thermophilum</name>
    <dbReference type="NCBI Taxonomy" id="223376"/>
    <lineage>
        <taxon>Eukaryota</taxon>
        <taxon>Fungi</taxon>
        <taxon>Dikarya</taxon>
        <taxon>Ascomycota</taxon>
        <taxon>Pezizomycotina</taxon>
        <taxon>Sordariomycetes</taxon>
        <taxon>Sordariomycetidae</taxon>
        <taxon>Cephalothecales</taxon>
        <taxon>Cephalothecaceae</taxon>
        <taxon>Phialemonium</taxon>
    </lineage>
</organism>
<keyword evidence="3" id="KW-1185">Reference proteome</keyword>
<reference evidence="2 3" key="1">
    <citation type="journal article" date="2024" name="Commun. Biol.">
        <title>Comparative genomic analysis of thermophilic fungi reveals convergent evolutionary adaptations and gene losses.</title>
        <authorList>
            <person name="Steindorff A.S."/>
            <person name="Aguilar-Pontes M.V."/>
            <person name="Robinson A.J."/>
            <person name="Andreopoulos B."/>
            <person name="LaButti K."/>
            <person name="Kuo A."/>
            <person name="Mondo S."/>
            <person name="Riley R."/>
            <person name="Otillar R."/>
            <person name="Haridas S."/>
            <person name="Lipzen A."/>
            <person name="Grimwood J."/>
            <person name="Schmutz J."/>
            <person name="Clum A."/>
            <person name="Reid I.D."/>
            <person name="Moisan M.C."/>
            <person name="Butler G."/>
            <person name="Nguyen T.T.M."/>
            <person name="Dewar K."/>
            <person name="Conant G."/>
            <person name="Drula E."/>
            <person name="Henrissat B."/>
            <person name="Hansel C."/>
            <person name="Singer S."/>
            <person name="Hutchinson M.I."/>
            <person name="de Vries R.P."/>
            <person name="Natvig D.O."/>
            <person name="Powell A.J."/>
            <person name="Tsang A."/>
            <person name="Grigoriev I.V."/>
        </authorList>
    </citation>
    <scope>NUCLEOTIDE SEQUENCE [LARGE SCALE GENOMIC DNA]</scope>
    <source>
        <strain evidence="2 3">ATCC 24622</strain>
    </source>
</reference>
<dbReference type="Proteomes" id="UP001586593">
    <property type="component" value="Unassembled WGS sequence"/>
</dbReference>
<feature type="region of interest" description="Disordered" evidence="1">
    <location>
        <begin position="40"/>
        <end position="77"/>
    </location>
</feature>